<dbReference type="EC" id="2.7.3.9" evidence="5"/>
<evidence type="ECO:0000256" key="6">
    <source>
        <dbReference type="ARBA" id="ARBA00022448"/>
    </source>
</evidence>
<dbReference type="SUPFAM" id="SSF55594">
    <property type="entry name" value="HPr-like"/>
    <property type="match status" value="1"/>
</dbReference>
<keyword evidence="9" id="KW-0808">Transferase</keyword>
<dbReference type="Pfam" id="PF00381">
    <property type="entry name" value="PTS-HPr"/>
    <property type="match status" value="1"/>
</dbReference>
<dbReference type="SUPFAM" id="SSF51621">
    <property type="entry name" value="Phosphoenolpyruvate/pyruvate domain"/>
    <property type="match status" value="1"/>
</dbReference>
<name>A0AA37Q535_9BACT</name>
<keyword evidence="13" id="KW-0460">Magnesium</keyword>
<evidence type="ECO:0000256" key="9">
    <source>
        <dbReference type="ARBA" id="ARBA00022679"/>
    </source>
</evidence>
<dbReference type="GO" id="GO:0008965">
    <property type="term" value="F:phosphoenolpyruvate-protein phosphotransferase activity"/>
    <property type="evidence" value="ECO:0007669"/>
    <property type="project" value="UniProtKB-EC"/>
</dbReference>
<dbReference type="PROSITE" id="PS00589">
    <property type="entry name" value="PTS_HPR_SER"/>
    <property type="match status" value="1"/>
</dbReference>
<dbReference type="PROSITE" id="PS51093">
    <property type="entry name" value="PTS_EIIA_TYPE_1"/>
    <property type="match status" value="1"/>
</dbReference>
<evidence type="ECO:0000256" key="13">
    <source>
        <dbReference type="ARBA" id="ARBA00022842"/>
    </source>
</evidence>
<dbReference type="NCBIfam" id="TIGR01417">
    <property type="entry name" value="PTS_I_fam"/>
    <property type="match status" value="1"/>
</dbReference>
<dbReference type="InterPro" id="IPR008279">
    <property type="entry name" value="PEP-util_enz_mobile_dom"/>
</dbReference>
<dbReference type="InterPro" id="IPR023151">
    <property type="entry name" value="PEP_util_CS"/>
</dbReference>
<dbReference type="PROSITE" id="PS51350">
    <property type="entry name" value="PTS_HPR_DOM"/>
    <property type="match status" value="1"/>
</dbReference>
<dbReference type="PANTHER" id="PTHR46244:SF6">
    <property type="entry name" value="PHOSPHOENOLPYRUVATE-PROTEIN PHOSPHOTRANSFERASE"/>
    <property type="match status" value="1"/>
</dbReference>
<comment type="subcellular location">
    <subcellularLocation>
        <location evidence="3">Cytoplasm</location>
    </subcellularLocation>
</comment>
<keyword evidence="6" id="KW-0813">Transport</keyword>
<comment type="cofactor">
    <cofactor evidence="2">
        <name>Mg(2+)</name>
        <dbReference type="ChEBI" id="CHEBI:18420"/>
    </cofactor>
</comment>
<keyword evidence="17" id="KW-1185">Reference proteome</keyword>
<dbReference type="SUPFAM" id="SSF47831">
    <property type="entry name" value="Enzyme I of the PEP:sugar phosphotransferase system HPr-binding (sub)domain"/>
    <property type="match status" value="1"/>
</dbReference>
<dbReference type="Gene3D" id="3.20.20.60">
    <property type="entry name" value="Phosphoenolpyruvate-binding domains"/>
    <property type="match status" value="1"/>
</dbReference>
<dbReference type="Pfam" id="PF02896">
    <property type="entry name" value="PEP-utilizers_C"/>
    <property type="match status" value="1"/>
</dbReference>
<dbReference type="PROSITE" id="PS00742">
    <property type="entry name" value="PEP_ENZYMES_2"/>
    <property type="match status" value="1"/>
</dbReference>
<dbReference type="Proteomes" id="UP001161325">
    <property type="component" value="Unassembled WGS sequence"/>
</dbReference>
<feature type="domain" description="HPr" evidence="15">
    <location>
        <begin position="182"/>
        <end position="272"/>
    </location>
</feature>
<dbReference type="Pfam" id="PF05524">
    <property type="entry name" value="PEP-utilisers_N"/>
    <property type="match status" value="1"/>
</dbReference>
<dbReference type="GO" id="GO:0005737">
    <property type="term" value="C:cytoplasm"/>
    <property type="evidence" value="ECO:0007669"/>
    <property type="project" value="UniProtKB-SubCell"/>
</dbReference>
<sequence length="875" mass="91431">MTQPSAPQGGGPAGDVLTLVAPLSGVIVPLEQVPDPAFAQKLAGDGISIDPMSARLLAPCDGRVLQVHRAGHALTLEAAGLEIIIHIGLDTVDLKGDGFTPRVKAGDVVRTGDALIDFDADLVARRARSLLTQVVVTNMDRVADIRPRAGRVTAGRDALMEVVVHAPAGSPSVAAASQGATVESRPIVITADTGLHARPAATLAAAARKFTADVRLVKDGREANVRSVVSIMALEVMGGDSVTLVARGVDAAEAVAALTRTLTTDLAGPHEAAPAAATAATAATATAPVAPARPPAADGVLRGVSASPGVAVGQVFQLKHDDLVLDERAADPNQERRALDAAIASAHLQLEALQTRLAAEADTDKAAIFAAHQELLEDPEILDRAAADIRGGASAAYAWRQAYTGQAERLLALRNQLLAARATDMRDVGRRVLHLLVGRDDSAREVPEGSIVVAEDLAPSDAASLDRSRVRGFCTTMGSATSHVAILARGLGIPAVAGIDPRVLDLAPGTRVVLDGDAGTLKPAPSAEEEAAITARRAADEERRATELAAAGQPATTRDAHRVEVVANIGDVEEARRVPGVGGEGVGLLRTEFVFMERRTAPDEDEQTRIYEAIARALGPDRILVIRTLDVGGDKPLPYMPIGAEANPFLGERGIRLTLNRPDVFRAQVRAILRASSAGRVAMMFPMVATMAEWRAGKELVERERAALGVPAIPVGIMVETAAAALLAERFAREADFFSVGTNDLTQYTLAMDRTNPRLAPQVDALHPSVLHLIERTVSGAHAHGRWVGVCGALAGDLTAVPVLVGLGVDELSADVPIVPAVKARVRTLSLAECQETARLALGAQDGAEVRRIVEERHAQVQAPSHAQTNPGGTR</sequence>
<feature type="domain" description="PTS EIIA type-1" evidence="14">
    <location>
        <begin position="35"/>
        <end position="138"/>
    </location>
</feature>
<dbReference type="GO" id="GO:0009401">
    <property type="term" value="P:phosphoenolpyruvate-dependent sugar phosphotransferase system"/>
    <property type="evidence" value="ECO:0007669"/>
    <property type="project" value="UniProtKB-KW"/>
</dbReference>
<keyword evidence="12" id="KW-0418">Kinase</keyword>
<keyword evidence="10" id="KW-0598">Phosphotransferase system</keyword>
<evidence type="ECO:0000256" key="7">
    <source>
        <dbReference type="ARBA" id="ARBA00022490"/>
    </source>
</evidence>
<dbReference type="PANTHER" id="PTHR46244">
    <property type="entry name" value="PHOSPHOENOLPYRUVATE-PROTEIN PHOSPHOTRANSFERASE"/>
    <property type="match status" value="1"/>
</dbReference>
<dbReference type="InterPro" id="IPR036637">
    <property type="entry name" value="Phosphohistidine_dom_sf"/>
</dbReference>
<evidence type="ECO:0000256" key="2">
    <source>
        <dbReference type="ARBA" id="ARBA00001946"/>
    </source>
</evidence>
<dbReference type="SUPFAM" id="SSF51261">
    <property type="entry name" value="Duplicated hybrid motif"/>
    <property type="match status" value="1"/>
</dbReference>
<dbReference type="InterPro" id="IPR015813">
    <property type="entry name" value="Pyrv/PenolPyrv_kinase-like_dom"/>
</dbReference>
<proteinExistence type="inferred from homology"/>
<dbReference type="GO" id="GO:0046872">
    <property type="term" value="F:metal ion binding"/>
    <property type="evidence" value="ECO:0007669"/>
    <property type="project" value="UniProtKB-KW"/>
</dbReference>
<evidence type="ECO:0000256" key="8">
    <source>
        <dbReference type="ARBA" id="ARBA00022597"/>
    </source>
</evidence>
<evidence type="ECO:0000256" key="1">
    <source>
        <dbReference type="ARBA" id="ARBA00000683"/>
    </source>
</evidence>
<evidence type="ECO:0000256" key="12">
    <source>
        <dbReference type="ARBA" id="ARBA00022777"/>
    </source>
</evidence>
<dbReference type="InterPro" id="IPR000121">
    <property type="entry name" value="PEP_util_C"/>
</dbReference>
<comment type="similarity">
    <text evidence="4">Belongs to the PEP-utilizing enzyme family.</text>
</comment>
<dbReference type="Gene3D" id="1.10.274.10">
    <property type="entry name" value="PtsI, HPr-binding domain"/>
    <property type="match status" value="1"/>
</dbReference>
<organism evidence="16 17">
    <name type="scientific">Roseisolibacter agri</name>
    <dbReference type="NCBI Taxonomy" id="2014610"/>
    <lineage>
        <taxon>Bacteria</taxon>
        <taxon>Pseudomonadati</taxon>
        <taxon>Gemmatimonadota</taxon>
        <taxon>Gemmatimonadia</taxon>
        <taxon>Gemmatimonadales</taxon>
        <taxon>Gemmatimonadaceae</taxon>
        <taxon>Roseisolibacter</taxon>
    </lineage>
</organism>
<gene>
    <name evidence="16" type="ORF">rosag_04400</name>
</gene>
<evidence type="ECO:0000256" key="4">
    <source>
        <dbReference type="ARBA" id="ARBA00007837"/>
    </source>
</evidence>
<dbReference type="PRINTS" id="PR01736">
    <property type="entry name" value="PHPHTRNFRASE"/>
</dbReference>
<dbReference type="AlphaFoldDB" id="A0AA37Q535"/>
<keyword evidence="11" id="KW-0479">Metal-binding</keyword>
<reference evidence="16" key="1">
    <citation type="submission" date="2022-08" db="EMBL/GenBank/DDBJ databases">
        <title>Draft genome sequencing of Roseisolibacter agri AW1220.</title>
        <authorList>
            <person name="Tobiishi Y."/>
            <person name="Tonouchi A."/>
        </authorList>
    </citation>
    <scope>NUCLEOTIDE SEQUENCE</scope>
    <source>
        <strain evidence="16">AW1220</strain>
    </source>
</reference>
<dbReference type="CDD" id="cd00367">
    <property type="entry name" value="PTS-HPr_like"/>
    <property type="match status" value="1"/>
</dbReference>
<evidence type="ECO:0000259" key="14">
    <source>
        <dbReference type="PROSITE" id="PS51093"/>
    </source>
</evidence>
<evidence type="ECO:0000256" key="5">
    <source>
        <dbReference type="ARBA" id="ARBA00012232"/>
    </source>
</evidence>
<dbReference type="InterPro" id="IPR006318">
    <property type="entry name" value="PTS_EI-like"/>
</dbReference>
<dbReference type="Pfam" id="PF00391">
    <property type="entry name" value="PEP-utilizers"/>
    <property type="match status" value="1"/>
</dbReference>
<dbReference type="GO" id="GO:0016301">
    <property type="term" value="F:kinase activity"/>
    <property type="evidence" value="ECO:0007669"/>
    <property type="project" value="UniProtKB-KW"/>
</dbReference>
<dbReference type="InterPro" id="IPR011055">
    <property type="entry name" value="Dup_hybrid_motif"/>
</dbReference>
<dbReference type="Gene3D" id="2.70.70.10">
    <property type="entry name" value="Glucose Permease (Domain IIA)"/>
    <property type="match status" value="1"/>
</dbReference>
<dbReference type="Pfam" id="PF00358">
    <property type="entry name" value="PTS_EIIA_1"/>
    <property type="match status" value="1"/>
</dbReference>
<dbReference type="FunFam" id="2.70.70.10:FF:000001">
    <property type="entry name" value="PTS system glucose-specific IIA component"/>
    <property type="match status" value="1"/>
</dbReference>
<evidence type="ECO:0000256" key="3">
    <source>
        <dbReference type="ARBA" id="ARBA00004496"/>
    </source>
</evidence>
<dbReference type="NCBIfam" id="TIGR00830">
    <property type="entry name" value="PTBA"/>
    <property type="match status" value="1"/>
</dbReference>
<evidence type="ECO:0000313" key="17">
    <source>
        <dbReference type="Proteomes" id="UP001161325"/>
    </source>
</evidence>
<dbReference type="InterPro" id="IPR035895">
    <property type="entry name" value="HPr-like_sf"/>
</dbReference>
<dbReference type="PRINTS" id="PR00107">
    <property type="entry name" value="PHOSPHOCPHPR"/>
</dbReference>
<dbReference type="Gene3D" id="3.30.1340.10">
    <property type="entry name" value="HPr-like"/>
    <property type="match status" value="1"/>
</dbReference>
<dbReference type="InterPro" id="IPR040442">
    <property type="entry name" value="Pyrv_kinase-like_dom_sf"/>
</dbReference>
<dbReference type="EMBL" id="BRXS01000001">
    <property type="protein sequence ID" value="GLC23927.1"/>
    <property type="molecule type" value="Genomic_DNA"/>
</dbReference>
<dbReference type="RefSeq" id="WP_284348373.1">
    <property type="nucleotide sequence ID" value="NZ_BRXS01000001.1"/>
</dbReference>
<dbReference type="PROSITE" id="PS00369">
    <property type="entry name" value="PTS_HPR_HIS"/>
    <property type="match status" value="1"/>
</dbReference>
<evidence type="ECO:0000313" key="16">
    <source>
        <dbReference type="EMBL" id="GLC23927.1"/>
    </source>
</evidence>
<evidence type="ECO:0000256" key="11">
    <source>
        <dbReference type="ARBA" id="ARBA00022723"/>
    </source>
</evidence>
<evidence type="ECO:0000256" key="10">
    <source>
        <dbReference type="ARBA" id="ARBA00022683"/>
    </source>
</evidence>
<dbReference type="InterPro" id="IPR001020">
    <property type="entry name" value="PTS_HPr_His_P_site"/>
</dbReference>
<keyword evidence="8" id="KW-0762">Sugar transport</keyword>
<dbReference type="Gene3D" id="3.50.30.10">
    <property type="entry name" value="Phosphohistidine domain"/>
    <property type="match status" value="1"/>
</dbReference>
<protein>
    <recommendedName>
        <fullName evidence="5">phosphoenolpyruvate--protein phosphotransferase</fullName>
        <ecNumber evidence="5">2.7.3.9</ecNumber>
    </recommendedName>
</protein>
<accession>A0AA37Q535</accession>
<dbReference type="NCBIfam" id="TIGR01003">
    <property type="entry name" value="PTS_HPr_family"/>
    <property type="match status" value="1"/>
</dbReference>
<dbReference type="InterPro" id="IPR002114">
    <property type="entry name" value="PTS_HPr_Ser_P_site"/>
</dbReference>
<comment type="caution">
    <text evidence="16">The sequence shown here is derived from an EMBL/GenBank/DDBJ whole genome shotgun (WGS) entry which is preliminary data.</text>
</comment>
<dbReference type="InterPro" id="IPR050499">
    <property type="entry name" value="PEP-utilizing_PTS_enzyme"/>
</dbReference>
<dbReference type="InterPro" id="IPR000032">
    <property type="entry name" value="HPr-like"/>
</dbReference>
<dbReference type="PROSITE" id="PS00371">
    <property type="entry name" value="PTS_EIIA_TYPE_1_HIS"/>
    <property type="match status" value="1"/>
</dbReference>
<evidence type="ECO:0000259" key="15">
    <source>
        <dbReference type="PROSITE" id="PS51350"/>
    </source>
</evidence>
<keyword evidence="7" id="KW-0963">Cytoplasm</keyword>
<dbReference type="SUPFAM" id="SSF52009">
    <property type="entry name" value="Phosphohistidine domain"/>
    <property type="match status" value="1"/>
</dbReference>
<comment type="catalytic activity">
    <reaction evidence="1">
        <text>L-histidyl-[protein] + phosphoenolpyruvate = N(pros)-phospho-L-histidyl-[protein] + pyruvate</text>
        <dbReference type="Rhea" id="RHEA:23880"/>
        <dbReference type="Rhea" id="RHEA-COMP:9745"/>
        <dbReference type="Rhea" id="RHEA-COMP:9746"/>
        <dbReference type="ChEBI" id="CHEBI:15361"/>
        <dbReference type="ChEBI" id="CHEBI:29979"/>
        <dbReference type="ChEBI" id="CHEBI:58702"/>
        <dbReference type="ChEBI" id="CHEBI:64837"/>
        <dbReference type="EC" id="2.7.3.9"/>
    </reaction>
</comment>
<dbReference type="InterPro" id="IPR036618">
    <property type="entry name" value="PtsI_HPr-bd_sf"/>
</dbReference>
<dbReference type="InterPro" id="IPR001127">
    <property type="entry name" value="PTS_EIIA_1_perm"/>
</dbReference>
<dbReference type="InterPro" id="IPR008731">
    <property type="entry name" value="PTS_EIN"/>
</dbReference>